<organism evidence="1 2">
    <name type="scientific">Dictyobacter aurantiacus</name>
    <dbReference type="NCBI Taxonomy" id="1936993"/>
    <lineage>
        <taxon>Bacteria</taxon>
        <taxon>Bacillati</taxon>
        <taxon>Chloroflexota</taxon>
        <taxon>Ktedonobacteria</taxon>
        <taxon>Ktedonobacterales</taxon>
        <taxon>Dictyobacteraceae</taxon>
        <taxon>Dictyobacter</taxon>
    </lineage>
</organism>
<accession>A0A401ZKY6</accession>
<dbReference type="EMBL" id="BIFQ01000001">
    <property type="protein sequence ID" value="GCE07515.1"/>
    <property type="molecule type" value="Genomic_DNA"/>
</dbReference>
<evidence type="ECO:0000313" key="2">
    <source>
        <dbReference type="Proteomes" id="UP000287224"/>
    </source>
</evidence>
<keyword evidence="2" id="KW-1185">Reference proteome</keyword>
<reference evidence="2" key="1">
    <citation type="submission" date="2018-12" db="EMBL/GenBank/DDBJ databases">
        <title>Tengunoibacter tsumagoiensis gen. nov., sp. nov., Dictyobacter kobayashii sp. nov., D. alpinus sp. nov., and D. joshuensis sp. nov. and description of Dictyobacteraceae fam. nov. within the order Ktedonobacterales isolated from Tengu-no-mugimeshi.</title>
        <authorList>
            <person name="Wang C.M."/>
            <person name="Zheng Y."/>
            <person name="Sakai Y."/>
            <person name="Toyoda A."/>
            <person name="Minakuchi Y."/>
            <person name="Abe K."/>
            <person name="Yokota A."/>
            <person name="Yabe S."/>
        </authorList>
    </citation>
    <scope>NUCLEOTIDE SEQUENCE [LARGE SCALE GENOMIC DNA]</scope>
    <source>
        <strain evidence="2">S-27</strain>
    </source>
</reference>
<evidence type="ECO:0000313" key="1">
    <source>
        <dbReference type="EMBL" id="GCE07515.1"/>
    </source>
</evidence>
<proteinExistence type="predicted"/>
<dbReference type="AlphaFoldDB" id="A0A401ZKY6"/>
<dbReference type="Proteomes" id="UP000287224">
    <property type="component" value="Unassembled WGS sequence"/>
</dbReference>
<gene>
    <name evidence="1" type="ORF">KDAU_48440</name>
</gene>
<comment type="caution">
    <text evidence="1">The sequence shown here is derived from an EMBL/GenBank/DDBJ whole genome shotgun (WGS) entry which is preliminary data.</text>
</comment>
<sequence>MREAGGHPLTPARGLAGPLGPRCVLIASLYIVARVIKVYTISWCVSYINWFLWAEWGCK</sequence>
<name>A0A401ZKY6_9CHLR</name>
<protein>
    <submittedName>
        <fullName evidence="1">Uncharacterized protein</fullName>
    </submittedName>
</protein>